<comment type="caution">
    <text evidence="5">The sequence shown here is derived from an EMBL/GenBank/DDBJ whole genome shotgun (WGS) entry which is preliminary data.</text>
</comment>
<dbReference type="CDD" id="cd19481">
    <property type="entry name" value="RecA-like_protease"/>
    <property type="match status" value="1"/>
</dbReference>
<dbReference type="AlphaFoldDB" id="A0A3D9EP84"/>
<evidence type="ECO:0000313" key="5">
    <source>
        <dbReference type="EMBL" id="RED04847.1"/>
    </source>
</evidence>
<evidence type="ECO:0000256" key="1">
    <source>
        <dbReference type="ARBA" id="ARBA00006914"/>
    </source>
</evidence>
<dbReference type="Gene3D" id="3.40.50.300">
    <property type="entry name" value="P-loop containing nucleotide triphosphate hydrolases"/>
    <property type="match status" value="1"/>
</dbReference>
<accession>A0A3D9EP84</accession>
<dbReference type="InterPro" id="IPR036388">
    <property type="entry name" value="WH-like_DNA-bd_sf"/>
</dbReference>
<protein>
    <submittedName>
        <fullName evidence="5">ATPase family protein associated with various cellular activities (AAA)</fullName>
    </submittedName>
</protein>
<sequence>MQISQDDIFELIEAALDANYTDVRKASNRIAKAISEHDLEFAKKIKSTLRKRGVPLQSSGYIENLPVDPKSRTPLLEEAQWPVTPLFLNEQAMNVFNTFITDISNVDELVSHGLSGRLNLLLSGPPGTGKSLVAGHIAAQLNRPLYVVRLDAVVSSLLGDTAKNIRQIFDFFPKKNGILFLDEVDAVAKLRDDKHELGELKRVVNTLIQGLDSLDDHSIVIAATNHAGLLDPAIWRRFPYKIKFDIPTIETRKALWDHFLFQDKGDENIISVLARISENLTGADIESLAIAARRRSILSKTPVNLATTIAAILNSHPGNTATPENGELSTESKKNIATLLNKDFSVTQVDLAKLLSTSRQTVSSYLRE</sequence>
<evidence type="ECO:0000256" key="2">
    <source>
        <dbReference type="ARBA" id="ARBA00022741"/>
    </source>
</evidence>
<dbReference type="InterPro" id="IPR003959">
    <property type="entry name" value="ATPase_AAA_core"/>
</dbReference>
<dbReference type="InterPro" id="IPR027417">
    <property type="entry name" value="P-loop_NTPase"/>
</dbReference>
<dbReference type="Pfam" id="PF00004">
    <property type="entry name" value="AAA"/>
    <property type="match status" value="1"/>
</dbReference>
<dbReference type="EMBL" id="QRDL01000003">
    <property type="protein sequence ID" value="RED04847.1"/>
    <property type="molecule type" value="Genomic_DNA"/>
</dbReference>
<dbReference type="SMART" id="SM00382">
    <property type="entry name" value="AAA"/>
    <property type="match status" value="1"/>
</dbReference>
<dbReference type="InterPro" id="IPR003593">
    <property type="entry name" value="AAA+_ATPase"/>
</dbReference>
<reference evidence="5 6" key="1">
    <citation type="submission" date="2018-07" db="EMBL/GenBank/DDBJ databases">
        <title>Genome sequencing of rice bacterial endophytes.</title>
        <authorList>
            <person name="Venturi V."/>
        </authorList>
    </citation>
    <scope>NUCLEOTIDE SEQUENCE [LARGE SCALE GENOMIC DNA]</scope>
    <source>
        <strain evidence="5 6">AG1002</strain>
    </source>
</reference>
<gene>
    <name evidence="5" type="ORF">DFO60_2517</name>
</gene>
<dbReference type="RefSeq" id="WP_115946143.1">
    <property type="nucleotide sequence ID" value="NZ_QRDL01000003.1"/>
</dbReference>
<keyword evidence="3" id="KW-0067">ATP-binding</keyword>
<feature type="domain" description="AAA+ ATPase" evidence="4">
    <location>
        <begin position="116"/>
        <end position="248"/>
    </location>
</feature>
<dbReference type="PANTHER" id="PTHR23073">
    <property type="entry name" value="26S PROTEASOME REGULATORY SUBUNIT"/>
    <property type="match status" value="1"/>
</dbReference>
<keyword evidence="2" id="KW-0547">Nucleotide-binding</keyword>
<dbReference type="InterPro" id="IPR050221">
    <property type="entry name" value="26S_Proteasome_ATPase"/>
</dbReference>
<dbReference type="GO" id="GO:0016887">
    <property type="term" value="F:ATP hydrolysis activity"/>
    <property type="evidence" value="ECO:0007669"/>
    <property type="project" value="InterPro"/>
</dbReference>
<dbReference type="GO" id="GO:0005524">
    <property type="term" value="F:ATP binding"/>
    <property type="evidence" value="ECO:0007669"/>
    <property type="project" value="UniProtKB-KW"/>
</dbReference>
<dbReference type="SUPFAM" id="SSF52540">
    <property type="entry name" value="P-loop containing nucleoside triphosphate hydrolases"/>
    <property type="match status" value="1"/>
</dbReference>
<dbReference type="Gene3D" id="1.10.10.10">
    <property type="entry name" value="Winged helix-like DNA-binding domain superfamily/Winged helix DNA-binding domain"/>
    <property type="match status" value="1"/>
</dbReference>
<comment type="similarity">
    <text evidence="1">Belongs to the AAA ATPase family.</text>
</comment>
<evidence type="ECO:0000256" key="3">
    <source>
        <dbReference type="ARBA" id="ARBA00022840"/>
    </source>
</evidence>
<evidence type="ECO:0000313" key="6">
    <source>
        <dbReference type="Proteomes" id="UP000256988"/>
    </source>
</evidence>
<proteinExistence type="inferred from homology"/>
<dbReference type="Proteomes" id="UP000256988">
    <property type="component" value="Unassembled WGS sequence"/>
</dbReference>
<organism evidence="5 6">
    <name type="scientific">Ectopseudomonas oleovorans</name>
    <name type="common">Pseudomonas oleovorans</name>
    <dbReference type="NCBI Taxonomy" id="301"/>
    <lineage>
        <taxon>Bacteria</taxon>
        <taxon>Pseudomonadati</taxon>
        <taxon>Pseudomonadota</taxon>
        <taxon>Gammaproteobacteria</taxon>
        <taxon>Pseudomonadales</taxon>
        <taxon>Pseudomonadaceae</taxon>
        <taxon>Ectopseudomonas</taxon>
    </lineage>
</organism>
<evidence type="ECO:0000259" key="4">
    <source>
        <dbReference type="SMART" id="SM00382"/>
    </source>
</evidence>
<name>A0A3D9EP84_ECTOL</name>